<gene>
    <name evidence="2" type="ORF">RJT34_03443</name>
</gene>
<name>A0AAN9KKS6_CLITE</name>
<dbReference type="AlphaFoldDB" id="A0AAN9KKS6"/>
<organism evidence="2 3">
    <name type="scientific">Clitoria ternatea</name>
    <name type="common">Butterfly pea</name>
    <dbReference type="NCBI Taxonomy" id="43366"/>
    <lineage>
        <taxon>Eukaryota</taxon>
        <taxon>Viridiplantae</taxon>
        <taxon>Streptophyta</taxon>
        <taxon>Embryophyta</taxon>
        <taxon>Tracheophyta</taxon>
        <taxon>Spermatophyta</taxon>
        <taxon>Magnoliopsida</taxon>
        <taxon>eudicotyledons</taxon>
        <taxon>Gunneridae</taxon>
        <taxon>Pentapetalae</taxon>
        <taxon>rosids</taxon>
        <taxon>fabids</taxon>
        <taxon>Fabales</taxon>
        <taxon>Fabaceae</taxon>
        <taxon>Papilionoideae</taxon>
        <taxon>50 kb inversion clade</taxon>
        <taxon>NPAAA clade</taxon>
        <taxon>indigoferoid/millettioid clade</taxon>
        <taxon>Phaseoleae</taxon>
        <taxon>Clitoria</taxon>
    </lineage>
</organism>
<accession>A0AAN9KKS6</accession>
<dbReference type="EMBL" id="JAYKXN010000001">
    <property type="protein sequence ID" value="KAK7318736.1"/>
    <property type="molecule type" value="Genomic_DNA"/>
</dbReference>
<evidence type="ECO:0000313" key="3">
    <source>
        <dbReference type="Proteomes" id="UP001359559"/>
    </source>
</evidence>
<keyword evidence="1" id="KW-1133">Transmembrane helix</keyword>
<feature type="transmembrane region" description="Helical" evidence="1">
    <location>
        <begin position="20"/>
        <end position="48"/>
    </location>
</feature>
<keyword evidence="1" id="KW-0812">Transmembrane</keyword>
<reference evidence="2 3" key="1">
    <citation type="submission" date="2024-01" db="EMBL/GenBank/DDBJ databases">
        <title>The genomes of 5 underutilized Papilionoideae crops provide insights into root nodulation and disease resistance.</title>
        <authorList>
            <person name="Yuan L."/>
        </authorList>
    </citation>
    <scope>NUCLEOTIDE SEQUENCE [LARGE SCALE GENOMIC DNA]</scope>
    <source>
        <strain evidence="2">LY-2023</strain>
        <tissue evidence="2">Leaf</tissue>
    </source>
</reference>
<dbReference type="Proteomes" id="UP001359559">
    <property type="component" value="Unassembled WGS sequence"/>
</dbReference>
<sequence length="83" mass="9050">MSASPPTEPPSSKLITGVVPILVLLPIPLSLALALVIGLGCCSVVFAAMWKFDWLKFQPVPHPLCHGLYSSVPFFPFNSNQWE</sequence>
<keyword evidence="3" id="KW-1185">Reference proteome</keyword>
<keyword evidence="1" id="KW-0472">Membrane</keyword>
<evidence type="ECO:0000313" key="2">
    <source>
        <dbReference type="EMBL" id="KAK7318736.1"/>
    </source>
</evidence>
<protein>
    <submittedName>
        <fullName evidence="2">Uncharacterized protein</fullName>
    </submittedName>
</protein>
<comment type="caution">
    <text evidence="2">The sequence shown here is derived from an EMBL/GenBank/DDBJ whole genome shotgun (WGS) entry which is preliminary data.</text>
</comment>
<evidence type="ECO:0000256" key="1">
    <source>
        <dbReference type="SAM" id="Phobius"/>
    </source>
</evidence>
<proteinExistence type="predicted"/>